<dbReference type="AlphaFoldDB" id="A0A8T0E3Q5"/>
<comment type="caution">
    <text evidence="1">The sequence shown here is derived from an EMBL/GenBank/DDBJ whole genome shotgun (WGS) entry which is preliminary data.</text>
</comment>
<evidence type="ECO:0000313" key="1">
    <source>
        <dbReference type="EMBL" id="KAF8764815.1"/>
    </source>
</evidence>
<reference evidence="1" key="1">
    <citation type="journal article" date="2020" name="bioRxiv">
        <title>Chromosome-level reference genome of the European wasp spider Argiope bruennichi: a resource for studies on range expansion and evolutionary adaptation.</title>
        <authorList>
            <person name="Sheffer M.M."/>
            <person name="Hoppe A."/>
            <person name="Krehenwinkel H."/>
            <person name="Uhl G."/>
            <person name="Kuss A.W."/>
            <person name="Jensen L."/>
            <person name="Jensen C."/>
            <person name="Gillespie R.G."/>
            <person name="Hoff K.J."/>
            <person name="Prost S."/>
        </authorList>
    </citation>
    <scope>NUCLEOTIDE SEQUENCE</scope>
</reference>
<keyword evidence="2" id="KW-1185">Reference proteome</keyword>
<organism evidence="1 2">
    <name type="scientific">Argiope bruennichi</name>
    <name type="common">Wasp spider</name>
    <name type="synonym">Aranea bruennichi</name>
    <dbReference type="NCBI Taxonomy" id="94029"/>
    <lineage>
        <taxon>Eukaryota</taxon>
        <taxon>Metazoa</taxon>
        <taxon>Ecdysozoa</taxon>
        <taxon>Arthropoda</taxon>
        <taxon>Chelicerata</taxon>
        <taxon>Arachnida</taxon>
        <taxon>Araneae</taxon>
        <taxon>Araneomorphae</taxon>
        <taxon>Entelegynae</taxon>
        <taxon>Araneoidea</taxon>
        <taxon>Araneidae</taxon>
        <taxon>Argiope</taxon>
    </lineage>
</organism>
<name>A0A8T0E3Q5_ARGBR</name>
<protein>
    <submittedName>
        <fullName evidence="1">Uncharacterized protein</fullName>
    </submittedName>
</protein>
<reference evidence="1" key="2">
    <citation type="submission" date="2020-06" db="EMBL/GenBank/DDBJ databases">
        <authorList>
            <person name="Sheffer M."/>
        </authorList>
    </citation>
    <scope>NUCLEOTIDE SEQUENCE</scope>
</reference>
<accession>A0A8T0E3Q5</accession>
<dbReference type="EMBL" id="JABXBU010002231">
    <property type="protein sequence ID" value="KAF8764815.1"/>
    <property type="molecule type" value="Genomic_DNA"/>
</dbReference>
<gene>
    <name evidence="1" type="ORF">HNY73_022861</name>
</gene>
<proteinExistence type="predicted"/>
<evidence type="ECO:0000313" key="2">
    <source>
        <dbReference type="Proteomes" id="UP000807504"/>
    </source>
</evidence>
<dbReference type="Proteomes" id="UP000807504">
    <property type="component" value="Unassembled WGS sequence"/>
</dbReference>
<sequence length="397" mass="44464">MVCVEVEDYCRTRVMSVCGGRGLLPERGNECVWRESRTIAGTGNECVWRTIAGTGNECVWRSRTIAGTGNECVWRSRTIAGTGNECVWRSRTIAGTGNECVWRSRTIAGNGFMSVCGGRGLLPERVMSVWGGRGTIAERVIEWCVEVEDYCRNGLRRCVWRSRTIAGAGNECVWRSRNAERVMSVCGGRGLCRNGGNECVWRSRDYCRNGYSVEDCFAGTGNVCVCVEVEDCFAGTGNVCVCGGRGLFSRETGLFAGTGNVVCVWRSRTVLPERVMCVCVEVEDCFAGAMNEFVCLEVEDCILQAWAISVWRFFIIHAMFLWAMMQLMLCLRTDPFSRSRPSTVDSRWRDGRESLSFNTLFSTVSKPGSRYFSIKNNEDETTNVNLQDTIEFFLNHQ</sequence>